<evidence type="ECO:0000313" key="3">
    <source>
        <dbReference type="Proteomes" id="UP000008637"/>
    </source>
</evidence>
<accession>E8ZHF1</accession>
<organism evidence="2 3">
    <name type="scientific">Mycoplasma haemofelis (strain Langford 1)</name>
    <name type="common">Haemobartonella felis</name>
    <dbReference type="NCBI Taxonomy" id="941640"/>
    <lineage>
        <taxon>Bacteria</taxon>
        <taxon>Bacillati</taxon>
        <taxon>Mycoplasmatota</taxon>
        <taxon>Mollicutes</taxon>
        <taxon>Mycoplasmataceae</taxon>
        <taxon>Mycoplasma</taxon>
    </lineage>
</organism>
<protein>
    <submittedName>
        <fullName evidence="2">Uncharacterized protein</fullName>
    </submittedName>
</protein>
<sequence>MEFTTFKAVGLLGGTAAASTGAYGIYHLSSPKETIRSKLEDHFKGTNTVFLHDKHSEWSELGTWYSKVANKPEKNGATLTLNELKSWCTEKVDEKFKSSDDDLYAQIKGLCFLNINTLLQETGKSALRSTEAAGHEEWKTAWEEYHRDSGKEGKGIKITDSAKDTDLNGSSTDKNKGGPALHEWCSSSSTKKMYDAESLLSAFKAWCIK</sequence>
<keyword evidence="3" id="KW-1185">Reference proteome</keyword>
<dbReference type="Proteomes" id="UP000008637">
    <property type="component" value="Chromosome"/>
</dbReference>
<feature type="region of interest" description="Disordered" evidence="1">
    <location>
        <begin position="151"/>
        <end position="179"/>
    </location>
</feature>
<name>E8ZHF1_MYCHL</name>
<reference evidence="2 3" key="1">
    <citation type="journal article" date="2011" name="J. Bacteriol.">
        <title>Complete genome sequence of Mycoplasma haemofelis, a hemotropic mycoplasma.</title>
        <authorList>
            <person name="Barker E.N."/>
            <person name="Helps C.R."/>
            <person name="Peters I.R."/>
            <person name="Darby A.C."/>
            <person name="Radford A.D."/>
            <person name="Tasker S."/>
        </authorList>
    </citation>
    <scope>NUCLEOTIDE SEQUENCE [LARGE SCALE GENOMIC DNA]</scope>
    <source>
        <strain evidence="2 3">Langford 1</strain>
    </source>
</reference>
<evidence type="ECO:0000313" key="2">
    <source>
        <dbReference type="EMBL" id="CBY92572.1"/>
    </source>
</evidence>
<gene>
    <name evidence="2" type="ordered locus">HF1_05640</name>
</gene>
<dbReference type="OrthoDB" id="9824843at2"/>
<feature type="compositionally biased region" description="Basic and acidic residues" evidence="1">
    <location>
        <begin position="151"/>
        <end position="166"/>
    </location>
</feature>
<evidence type="ECO:0000256" key="1">
    <source>
        <dbReference type="SAM" id="MobiDB-lite"/>
    </source>
</evidence>
<dbReference type="KEGG" id="mha:HF1_05640"/>
<dbReference type="AlphaFoldDB" id="E8ZHF1"/>
<dbReference type="HOGENOM" id="CLU_098620_4_0_14"/>
<dbReference type="EMBL" id="FR773153">
    <property type="protein sequence ID" value="CBY92572.1"/>
    <property type="molecule type" value="Genomic_DNA"/>
</dbReference>
<proteinExistence type="predicted"/>